<evidence type="ECO:0000313" key="3">
    <source>
        <dbReference type="Proteomes" id="UP001341840"/>
    </source>
</evidence>
<accession>A0ABU6VUR5</accession>
<organism evidence="2 3">
    <name type="scientific">Stylosanthes scabra</name>
    <dbReference type="NCBI Taxonomy" id="79078"/>
    <lineage>
        <taxon>Eukaryota</taxon>
        <taxon>Viridiplantae</taxon>
        <taxon>Streptophyta</taxon>
        <taxon>Embryophyta</taxon>
        <taxon>Tracheophyta</taxon>
        <taxon>Spermatophyta</taxon>
        <taxon>Magnoliopsida</taxon>
        <taxon>eudicotyledons</taxon>
        <taxon>Gunneridae</taxon>
        <taxon>Pentapetalae</taxon>
        <taxon>rosids</taxon>
        <taxon>fabids</taxon>
        <taxon>Fabales</taxon>
        <taxon>Fabaceae</taxon>
        <taxon>Papilionoideae</taxon>
        <taxon>50 kb inversion clade</taxon>
        <taxon>dalbergioids sensu lato</taxon>
        <taxon>Dalbergieae</taxon>
        <taxon>Pterocarpus clade</taxon>
        <taxon>Stylosanthes</taxon>
    </lineage>
</organism>
<dbReference type="Proteomes" id="UP001341840">
    <property type="component" value="Unassembled WGS sequence"/>
</dbReference>
<dbReference type="EMBL" id="JASCZI010152854">
    <property type="protein sequence ID" value="MED6176759.1"/>
    <property type="molecule type" value="Genomic_DNA"/>
</dbReference>
<comment type="caution">
    <text evidence="2">The sequence shown here is derived from an EMBL/GenBank/DDBJ whole genome shotgun (WGS) entry which is preliminary data.</text>
</comment>
<reference evidence="2 3" key="1">
    <citation type="journal article" date="2023" name="Plants (Basel)">
        <title>Bridging the Gap: Combining Genomics and Transcriptomics Approaches to Understand Stylosanthes scabra, an Orphan Legume from the Brazilian Caatinga.</title>
        <authorList>
            <person name="Ferreira-Neto J.R.C."/>
            <person name="da Silva M.D."/>
            <person name="Binneck E."/>
            <person name="de Melo N.F."/>
            <person name="da Silva R.H."/>
            <person name="de Melo A.L.T.M."/>
            <person name="Pandolfi V."/>
            <person name="Bustamante F.O."/>
            <person name="Brasileiro-Vidal A.C."/>
            <person name="Benko-Iseppon A.M."/>
        </authorList>
    </citation>
    <scope>NUCLEOTIDE SEQUENCE [LARGE SCALE GENOMIC DNA]</scope>
    <source>
        <tissue evidence="2">Leaves</tissue>
    </source>
</reference>
<feature type="region of interest" description="Disordered" evidence="1">
    <location>
        <begin position="30"/>
        <end position="56"/>
    </location>
</feature>
<protein>
    <submittedName>
        <fullName evidence="2">Uncharacterized protein</fullName>
    </submittedName>
</protein>
<evidence type="ECO:0000256" key="1">
    <source>
        <dbReference type="SAM" id="MobiDB-lite"/>
    </source>
</evidence>
<proteinExistence type="predicted"/>
<sequence length="113" mass="13206">MLCRRARKRVMGLQNYKAIYNRINALPTHLRNRSNDPIKNHRKNNSISAYNPEGNESDRKIEADLISKIREEARIKQQVAKELLTTRYNKKMKKRDLEEGDLVLQKADVGGKM</sequence>
<name>A0ABU6VUR5_9FABA</name>
<evidence type="ECO:0000313" key="2">
    <source>
        <dbReference type="EMBL" id="MED6176759.1"/>
    </source>
</evidence>
<keyword evidence="3" id="KW-1185">Reference proteome</keyword>
<gene>
    <name evidence="2" type="ORF">PIB30_091360</name>
</gene>